<gene>
    <name evidence="3" type="ORF">AVDCRST_MAG33-909</name>
</gene>
<sequence>MLSRCRQSVFRVIAMAIIGVMAIAPSTSIRRAGGQTDRREMGGVAVILEGGDWLTSDGRCGGDHQKGHEDHNGDTCATKES</sequence>
<dbReference type="AlphaFoldDB" id="A0A6J4UJN9"/>
<evidence type="ECO:0000256" key="1">
    <source>
        <dbReference type="SAM" id="MobiDB-lite"/>
    </source>
</evidence>
<dbReference type="EMBL" id="CADCWK010000080">
    <property type="protein sequence ID" value="CAA9551206.1"/>
    <property type="molecule type" value="Genomic_DNA"/>
</dbReference>
<evidence type="ECO:0000313" key="3">
    <source>
        <dbReference type="EMBL" id="CAA9551206.1"/>
    </source>
</evidence>
<accession>A0A6J4UJN9</accession>
<name>A0A6J4UJN9_9BACT</name>
<evidence type="ECO:0000256" key="2">
    <source>
        <dbReference type="SAM" id="Phobius"/>
    </source>
</evidence>
<feature type="compositionally biased region" description="Basic and acidic residues" evidence="1">
    <location>
        <begin position="60"/>
        <end position="81"/>
    </location>
</feature>
<protein>
    <submittedName>
        <fullName evidence="3">Uncharacterized protein</fullName>
    </submittedName>
</protein>
<feature type="transmembrane region" description="Helical" evidence="2">
    <location>
        <begin position="12"/>
        <end position="29"/>
    </location>
</feature>
<reference evidence="3" key="1">
    <citation type="submission" date="2020-02" db="EMBL/GenBank/DDBJ databases">
        <authorList>
            <person name="Meier V. D."/>
        </authorList>
    </citation>
    <scope>NUCLEOTIDE SEQUENCE</scope>
    <source>
        <strain evidence="3">AVDCRST_MAG33</strain>
    </source>
</reference>
<organism evidence="3">
    <name type="scientific">uncultured Thermomicrobiales bacterium</name>
    <dbReference type="NCBI Taxonomy" id="1645740"/>
    <lineage>
        <taxon>Bacteria</taxon>
        <taxon>Pseudomonadati</taxon>
        <taxon>Thermomicrobiota</taxon>
        <taxon>Thermomicrobia</taxon>
        <taxon>Thermomicrobiales</taxon>
        <taxon>environmental samples</taxon>
    </lineage>
</organism>
<feature type="region of interest" description="Disordered" evidence="1">
    <location>
        <begin position="58"/>
        <end position="81"/>
    </location>
</feature>
<keyword evidence="2" id="KW-0812">Transmembrane</keyword>
<keyword evidence="2" id="KW-0472">Membrane</keyword>
<proteinExistence type="predicted"/>
<keyword evidence="2" id="KW-1133">Transmembrane helix</keyword>